<dbReference type="RefSeq" id="WP_316967767.1">
    <property type="nucleotide sequence ID" value="NZ_JARFPL010000001.1"/>
</dbReference>
<dbReference type="InterPro" id="IPR011050">
    <property type="entry name" value="Pectin_lyase_fold/virulence"/>
</dbReference>
<reference evidence="3 4" key="1">
    <citation type="submission" date="2023-03" db="EMBL/GenBank/DDBJ databases">
        <title>Whole genome sequencing of Methanotrichaceae archaeon M04Ac.</title>
        <authorList>
            <person name="Khomyakova M.A."/>
            <person name="Merkel A.Y."/>
            <person name="Slobodkin A.I."/>
        </authorList>
    </citation>
    <scope>NUCLEOTIDE SEQUENCE [LARGE SCALE GENOMIC DNA]</scope>
    <source>
        <strain evidence="3 4">M04Ac</strain>
    </source>
</reference>
<sequence>MCAKIAIIGFICVLAFQGSTLSATAKLECYSFENETDIDSFGYTDWYQTSPGYRSSCSLKSGVIDQGKTSSIFKDVVGPANVSFYWRAEEFHNWAPSVKTDIGKFSFLVDGNEIHLDRNTDVFGWNKKEIEVEGGKHVLEWRFLKRSIGRNIPESAGAGWIDNICIEKNILEPEPKVPEPEPKVPEPEPKVPEPEPKVPEPEPKVPESVCDYYNKTTYVDQYKFNESIYIYRTIKEAIEHVEENGTVIIRSGSYNENVIIEKSLTLIGTEELNSIIHTNGTGVLINADHVTINSIAINEASTGIRLVNNKIGCIISNNSISDCKMHGMVIQGVETEVSYNYVNNSLNNGIVLLNSVKCNVYRNELNGNVEHGLYIYSGNKNFIDNNYIRESKAGIRLDHYCDGNIIGLGNIFAADVQCDIVCSNNYNCYATSLPGMCGPSDNEVLFDAICLRCDHGKLGGPI</sequence>
<protein>
    <submittedName>
        <fullName evidence="3">NosD domain-containing protein</fullName>
    </submittedName>
</protein>
<feature type="domain" description="Periplasmic copper-binding protein NosD beta helix" evidence="2">
    <location>
        <begin position="265"/>
        <end position="426"/>
    </location>
</feature>
<dbReference type="InterPro" id="IPR007742">
    <property type="entry name" value="NosD_dom"/>
</dbReference>
<proteinExistence type="predicted"/>
<evidence type="ECO:0000313" key="4">
    <source>
        <dbReference type="Proteomes" id="UP001215956"/>
    </source>
</evidence>
<dbReference type="InterPro" id="IPR006626">
    <property type="entry name" value="PbH1"/>
</dbReference>
<gene>
    <name evidence="3" type="ORF">P0O24_00450</name>
</gene>
<name>A0ABT5XBH6_9EURY</name>
<accession>A0ABT5XBH6</accession>
<evidence type="ECO:0000259" key="2">
    <source>
        <dbReference type="Pfam" id="PF05048"/>
    </source>
</evidence>
<dbReference type="SMART" id="SM00710">
    <property type="entry name" value="PbH1"/>
    <property type="match status" value="4"/>
</dbReference>
<organism evidence="3 4">
    <name type="scientific">Candidatus Methanocrinis alkalitolerans</name>
    <dbReference type="NCBI Taxonomy" id="3033395"/>
    <lineage>
        <taxon>Archaea</taxon>
        <taxon>Methanobacteriati</taxon>
        <taxon>Methanobacteriota</taxon>
        <taxon>Stenosarchaea group</taxon>
        <taxon>Methanomicrobia</taxon>
        <taxon>Methanotrichales</taxon>
        <taxon>Methanotrichaceae</taxon>
        <taxon>Methanocrinis</taxon>
    </lineage>
</organism>
<keyword evidence="4" id="KW-1185">Reference proteome</keyword>
<dbReference type="Gene3D" id="2.160.20.10">
    <property type="entry name" value="Single-stranded right-handed beta-helix, Pectin lyase-like"/>
    <property type="match status" value="1"/>
</dbReference>
<feature type="region of interest" description="Disordered" evidence="1">
    <location>
        <begin position="174"/>
        <end position="205"/>
    </location>
</feature>
<comment type="caution">
    <text evidence="3">The sequence shown here is derived from an EMBL/GenBank/DDBJ whole genome shotgun (WGS) entry which is preliminary data.</text>
</comment>
<dbReference type="Proteomes" id="UP001215956">
    <property type="component" value="Unassembled WGS sequence"/>
</dbReference>
<evidence type="ECO:0000313" key="3">
    <source>
        <dbReference type="EMBL" id="MDF0592058.1"/>
    </source>
</evidence>
<dbReference type="Pfam" id="PF05048">
    <property type="entry name" value="NosD"/>
    <property type="match status" value="1"/>
</dbReference>
<dbReference type="SUPFAM" id="SSF51126">
    <property type="entry name" value="Pectin lyase-like"/>
    <property type="match status" value="1"/>
</dbReference>
<dbReference type="EMBL" id="JARFPL010000001">
    <property type="protein sequence ID" value="MDF0592058.1"/>
    <property type="molecule type" value="Genomic_DNA"/>
</dbReference>
<evidence type="ECO:0000256" key="1">
    <source>
        <dbReference type="SAM" id="MobiDB-lite"/>
    </source>
</evidence>
<dbReference type="InterPro" id="IPR012334">
    <property type="entry name" value="Pectin_lyas_fold"/>
</dbReference>